<dbReference type="PANTHER" id="PTHR35794">
    <property type="entry name" value="CELL DIVISION PROTEIN DIVIVA"/>
    <property type="match status" value="1"/>
</dbReference>
<evidence type="ECO:0000256" key="1">
    <source>
        <dbReference type="SAM" id="Coils"/>
    </source>
</evidence>
<dbReference type="Pfam" id="PF05103">
    <property type="entry name" value="DivIVA"/>
    <property type="match status" value="1"/>
</dbReference>
<dbReference type="RefSeq" id="WP_289606960.1">
    <property type="nucleotide sequence ID" value="NZ_JAUDCG010000007.1"/>
</dbReference>
<comment type="caution">
    <text evidence="2">The sequence shown here is derived from an EMBL/GenBank/DDBJ whole genome shotgun (WGS) entry which is preliminary data.</text>
</comment>
<dbReference type="InterPro" id="IPR007793">
    <property type="entry name" value="DivIVA_fam"/>
</dbReference>
<protein>
    <submittedName>
        <fullName evidence="2">DivIVA domain-containing protein</fullName>
    </submittedName>
</protein>
<evidence type="ECO:0000313" key="3">
    <source>
        <dbReference type="Proteomes" id="UP001529340"/>
    </source>
</evidence>
<reference evidence="3" key="1">
    <citation type="submission" date="2023-06" db="EMBL/GenBank/DDBJ databases">
        <title>Identification and characterization of horizontal gene transfer across gut microbiota members of farm animals based on homology search.</title>
        <authorList>
            <person name="Zeman M."/>
            <person name="Kubasova T."/>
            <person name="Jahodarova E."/>
            <person name="Nykrynova M."/>
            <person name="Rychlik I."/>
        </authorList>
    </citation>
    <scope>NUCLEOTIDE SEQUENCE [LARGE SCALE GENOMIC DNA]</scope>
    <source>
        <strain evidence="3">ET39</strain>
    </source>
</reference>
<dbReference type="PANTHER" id="PTHR35794:SF1">
    <property type="entry name" value="CELL CYCLE PROTEIN GPSB"/>
    <property type="match status" value="1"/>
</dbReference>
<gene>
    <name evidence="2" type="ORF">QUV96_02405</name>
</gene>
<organism evidence="2 3">
    <name type="scientific">Amedibacillus dolichus</name>
    <dbReference type="NCBI Taxonomy" id="31971"/>
    <lineage>
        <taxon>Bacteria</taxon>
        <taxon>Bacillati</taxon>
        <taxon>Bacillota</taxon>
        <taxon>Erysipelotrichia</taxon>
        <taxon>Erysipelotrichales</taxon>
        <taxon>Erysipelotrichaceae</taxon>
        <taxon>Amedibacillus</taxon>
    </lineage>
</organism>
<reference evidence="2 3" key="3">
    <citation type="submission" date="2023-06" db="EMBL/GenBank/DDBJ databases">
        <authorList>
            <person name="Zeman M."/>
            <person name="Kubasova T."/>
            <person name="Jahodarova E."/>
            <person name="Nykrynova M."/>
            <person name="Rychlik I."/>
        </authorList>
    </citation>
    <scope>NUCLEOTIDE SEQUENCE [LARGE SCALE GENOMIC DNA]</scope>
    <source>
        <strain evidence="2 3">ET39</strain>
    </source>
</reference>
<proteinExistence type="predicted"/>
<name>A0ABT7UA26_9FIRM</name>
<dbReference type="Gene3D" id="1.20.5.2950">
    <property type="match status" value="1"/>
</dbReference>
<keyword evidence="1" id="KW-0175">Coiled coil</keyword>
<accession>A0ABT7UA26</accession>
<keyword evidence="3" id="KW-1185">Reference proteome</keyword>
<dbReference type="EMBL" id="JAUDCG010000007">
    <property type="protein sequence ID" value="MDM8156488.1"/>
    <property type="molecule type" value="Genomic_DNA"/>
</dbReference>
<sequence>MAQNFDRMKDGYNRYQVDSAIEELNMRIDSLERVNEAYRLRCTQLEEQIRHLQSIYDPAFQNLRQKEDAASQMVAIAMKEANTIVATAKQNADVIISEALLDARELLADITHLAQETQDAKGTMQRQTQRIAHLLDEFETVAFPKVELPDKQRR</sequence>
<reference evidence="2 3" key="2">
    <citation type="submission" date="2023-06" db="EMBL/GenBank/DDBJ databases">
        <title>Identification and characterization of horizontal gene transfer across gut microbiota members of farm animals based on homology search.</title>
        <authorList>
            <person name="Schwarzerova J."/>
            <person name="Nykrynova M."/>
            <person name="Jureckova K."/>
            <person name="Cejkova D."/>
            <person name="Rychlik I."/>
        </authorList>
    </citation>
    <scope>NUCLEOTIDE SEQUENCE [LARGE SCALE GENOMIC DNA]</scope>
    <source>
        <strain evidence="2 3">ET39</strain>
    </source>
</reference>
<feature type="coiled-coil region" evidence="1">
    <location>
        <begin position="21"/>
        <end position="55"/>
    </location>
</feature>
<dbReference type="Proteomes" id="UP001529340">
    <property type="component" value="Unassembled WGS sequence"/>
</dbReference>
<evidence type="ECO:0000313" key="2">
    <source>
        <dbReference type="EMBL" id="MDM8156488.1"/>
    </source>
</evidence>